<reference evidence="2 3" key="1">
    <citation type="submission" date="2016-04" db="EMBL/GenBank/DDBJ databases">
        <title>Genome analyses suggest a sexual origin of heterokaryosis in a supposedly ancient asexual fungus.</title>
        <authorList>
            <person name="Ropars J."/>
            <person name="Sedzielewska K."/>
            <person name="Noel J."/>
            <person name="Charron P."/>
            <person name="Farinelli L."/>
            <person name="Marton T."/>
            <person name="Kruger M."/>
            <person name="Pelin A."/>
            <person name="Brachmann A."/>
            <person name="Corradi N."/>
        </authorList>
    </citation>
    <scope>NUCLEOTIDE SEQUENCE [LARGE SCALE GENOMIC DNA]</scope>
    <source>
        <strain evidence="2 3">A5</strain>
    </source>
</reference>
<protein>
    <submittedName>
        <fullName evidence="2">Uncharacterized protein</fullName>
    </submittedName>
</protein>
<proteinExistence type="predicted"/>
<evidence type="ECO:0000313" key="3">
    <source>
        <dbReference type="Proteomes" id="UP000232722"/>
    </source>
</evidence>
<comment type="caution">
    <text evidence="2">The sequence shown here is derived from an EMBL/GenBank/DDBJ whole genome shotgun (WGS) entry which is preliminary data.</text>
</comment>
<evidence type="ECO:0000256" key="1">
    <source>
        <dbReference type="SAM" id="Coils"/>
    </source>
</evidence>
<name>A0A2N0PL46_9GLOM</name>
<reference evidence="2 3" key="2">
    <citation type="submission" date="2017-09" db="EMBL/GenBank/DDBJ databases">
        <title>Extensive intraspecific genome diversity in a model arbuscular mycorrhizal fungus.</title>
        <authorList>
            <person name="Chen E.C."/>
            <person name="Morin E."/>
            <person name="Beaudet D."/>
            <person name="Noel J."/>
            <person name="Ndikumana S."/>
            <person name="Charron P."/>
            <person name="St-Onge C."/>
            <person name="Giorgi J."/>
            <person name="Grigoriev I.V."/>
            <person name="Roux C."/>
            <person name="Martin F.M."/>
            <person name="Corradi N."/>
        </authorList>
    </citation>
    <scope>NUCLEOTIDE SEQUENCE [LARGE SCALE GENOMIC DNA]</scope>
    <source>
        <strain evidence="2 3">A5</strain>
    </source>
</reference>
<feature type="coiled-coil region" evidence="1">
    <location>
        <begin position="99"/>
        <end position="136"/>
    </location>
</feature>
<dbReference type="AlphaFoldDB" id="A0A2N0PL46"/>
<accession>A0A2N0PL46</accession>
<evidence type="ECO:0000313" key="2">
    <source>
        <dbReference type="EMBL" id="PKC07564.1"/>
    </source>
</evidence>
<dbReference type="VEuPathDB" id="FungiDB:FUN_016164"/>
<sequence length="136" mass="16813">MTEVKVYTYGNRMKYNLEQYFECFVGMEYNHLMDFYNIDKLEDDEKFSLVNYEEKHLREILFLHQEDERVSFNGSFILYKVGKQNTKEKYWKRYFEETKLSLEKDLEDKTRLIKLKEEEINELKEKIKEMEVTAKE</sequence>
<gene>
    <name evidence="2" type="ORF">RhiirA5_418032</name>
</gene>
<dbReference type="Proteomes" id="UP000232722">
    <property type="component" value="Unassembled WGS sequence"/>
</dbReference>
<organism evidence="2 3">
    <name type="scientific">Rhizophagus irregularis</name>
    <dbReference type="NCBI Taxonomy" id="588596"/>
    <lineage>
        <taxon>Eukaryota</taxon>
        <taxon>Fungi</taxon>
        <taxon>Fungi incertae sedis</taxon>
        <taxon>Mucoromycota</taxon>
        <taxon>Glomeromycotina</taxon>
        <taxon>Glomeromycetes</taxon>
        <taxon>Glomerales</taxon>
        <taxon>Glomeraceae</taxon>
        <taxon>Rhizophagus</taxon>
    </lineage>
</organism>
<keyword evidence="1" id="KW-0175">Coiled coil</keyword>
<dbReference type="SUPFAM" id="SSF111469">
    <property type="entry name" value="Geminin coiled-coil domain"/>
    <property type="match status" value="1"/>
</dbReference>
<dbReference type="EMBL" id="LLXJ01000628">
    <property type="protein sequence ID" value="PKC07564.1"/>
    <property type="molecule type" value="Genomic_DNA"/>
</dbReference>